<evidence type="ECO:0000313" key="8">
    <source>
        <dbReference type="Proteomes" id="UP000685013"/>
    </source>
</evidence>
<evidence type="ECO:0000256" key="5">
    <source>
        <dbReference type="SAM" id="MobiDB-lite"/>
    </source>
</evidence>
<keyword evidence="4" id="KW-0472">Membrane</keyword>
<dbReference type="Proteomes" id="UP000685013">
    <property type="component" value="Chromosome 1"/>
</dbReference>
<dbReference type="PANTHER" id="PTHR34457">
    <property type="entry name" value="EMBRYO DEFECTIVE 2410"/>
    <property type="match status" value="1"/>
</dbReference>
<dbReference type="InterPro" id="IPR053022">
    <property type="entry name" value="Chloroplast_translocon_comp"/>
</dbReference>
<feature type="non-terminal residue" evidence="7">
    <location>
        <position position="1"/>
    </location>
</feature>
<dbReference type="InterPro" id="IPR007452">
    <property type="entry name" value="TamB_C"/>
</dbReference>
<evidence type="ECO:0000256" key="3">
    <source>
        <dbReference type="ARBA" id="ARBA00022989"/>
    </source>
</evidence>
<feature type="compositionally biased region" description="Basic and acidic residues" evidence="5">
    <location>
        <begin position="198"/>
        <end position="221"/>
    </location>
</feature>
<dbReference type="InterPro" id="IPR003892">
    <property type="entry name" value="CUE"/>
</dbReference>
<evidence type="ECO:0000256" key="2">
    <source>
        <dbReference type="ARBA" id="ARBA00022692"/>
    </source>
</evidence>
<dbReference type="InterPro" id="IPR041806">
    <property type="entry name" value="CID5/6/7_CUE"/>
</dbReference>
<sequence>MVGGSRRDEGSLVINNTNVFAALETLRKKKKSDKERKNKGSSKSQSAQAKEPEPQVFWAPAPLTSKSWADVDDEDDDDYYATTAPPQAVWGSSDAHGSKEKLGNVEESESDDDILDEVDYDLEDEHEHDHDHDHENEHEPEVPVHPEPAVKNAPEASVAPKEAERQLSKKERKKKELAELDALLADFGVSQKDSNGQDESRDVQEKREGEINGDGEKKENAPSESKSAKKKKKKEKKEVKDQDQRNNSDVNTGPDEPAGNGNAEEDASAVDVKERLKKVTSAKKKKSSKEMDSSSKAAALEAAARSARLAAAKKKDKNHYNQQPVRFSLVVVFTSLSPARVDSRTQFSEIDCLNLFKVLGKSAAERAYTSPISFITLAMINFFSNFLMNALSIAAGNLDMLLGPPWMNHFCRLSKWDSKWYICAKQNDWDARVDGFSRFCMQHLKSLSMKLGTRYESLMKCANEPFVLTKTLSSFLRPVWNEGLLLIRCSAFVAVVSGICLLVWYGQTKAKGFVEAKLLPFVCKAVSDHIQRDLDFGKVTSISPLSITLKSCSVGPDGDEFSCGEVPTMKIRVLPFTSLRRGRVIIDVVLSNPIVLVVQKRDYTWLGLPFPSEGTSPRHSSSEGGIDSHTKIRRIAREDAAARWSKDRYDAAREAAEMGFVVSDRSPGSYDSSASKEDICPTVDVENSKTSFLTDENVHLRKHRCMDTDVEYKIKHSNTEKYFDVKNPDMRLKFLSRVMKVPMKGRSKRKASGDDVYLNSSTAKMRILRRSTLAARGYFKGASEGKFGEPSQLHRSFNIVNPDAYLVKSVNETDADSSIINTNVQNGNQSLDARLHSIKEEGDIDILNHIDDKSSTITGLGNKDRRSFSVTSSSHESSGKKDDVIGSDHISEGTSDQMCHTFQTPTSTIYEHQHGTTWPISFSALNQKSDLSYFPKDVGKKLLYHLSTFVQKLKFILVQYARGVVDDGDVWKNEGTDTMLPVTIDSVHFRGGTLMFLAYGDREPREIENVNGHVKFQNHYGNVRVHLSGNCKTWREIGSGDGGWLSADVFVDTFEQQWHANLKITNLFVPLFERILDIPITWSKGRATGEVHLCMSRGDTFPNFQGQLDVTGLAFKISGAPSSFTEIAASLSFHGQRIFVQNASGWLGSTAFEASGDFGIHPEKGEFRLICEVPCVEVNALLETFKTRPFSFPLAGSVTAVFNCQGPLDSPILVGRGMFSRKRNHSILDLPASCASEAVVKSKEAGAMTAVDRFPLSNVSANFTFNFDNCVAELYGIRANLVDGGEIRGAGNAWICPEGELDDTAMDLKFSGNVSFDKILHRYMPGYFDLMPLKLGILNGETKVSGSLLRPRVNINWTAPLAEGSFRDARGDINISNDYIIINSSSVAFELYSKVQTSYADENMLGDEAFDAKKTPSCTFDGVELDLHMRGFEFLSFDSIFESPRPTHLRASGRVKFVGKVLSPSTGSSSQDFSIAKRKQQVQIIDDENISSLAGEVSISGLKLDQLILAPKLAGLLSMTRESIKLDATGRPDESLSVEIVGSLKPSSDNSSKSKLFSFNLQRGQLRVNACYQPFRSAHLELRHLPLDDLELASLRGEILRAEIELDLQKKRGHGVLSVLGPKFSGVVGEAFDIAARWSGDVITLEKTILEQSNSRYELHGECVLLGSPDRNVTGKESSNFLKKAMALHLSSVISSMGRWRMRLEVPRAEVAEMLPLARLLSRCTDPSVHSRSKDLFIQSLQAVGLSTESVQDLIEVIRRQSILSEEIVLEDLPLPGLSELRGCLRGSLDASGGGNGDTMAEFDIRGEDWEWGTNKMQRVLAVGAYSNNDGLRLENFFIQKDNATIHADGTLFGPLSSLHFAVLNCPVGLVPTVVQVIESSAKDLVHSLRQLVAPIRGILYMEGDLRGNLAKPECDVQVRLLDGAIGGVDLGRAEAVASLTSSSRFLFNAKFVPIFQNGHVHVQGSIPVMFVQNSMAEVEELETDSSRTTLIHSWGKERVMDKFNDRKNSREKNEEDWTTQLTEGLKGLNSNLLNVGEVRFDADIKDGGMLLLTTLSPHVNWLHGNADILLKVSGTIEEPVFDGSATFYRASVSSPVLPKPLVNSGGMIHVRSNRLCIDSLECRVSRKGKLTVKGNLPLRSSEASLSDKIDLKCEDLEVRAKNIFSGQVDSQMQITGSILQPNISGTIQLSRGEAYLPHDKGSGAASSNKVLPDQFFSPESTALKTRFHQPRDKSAETEKASRNVNIKPHVDVCLSDLKLVLGPELRILYPLILNFAVSGELELNGCAHSKRIQPKGILTFDNGDVNLLATQVRLKREHRNIAAFEPENGLDPMLDLALVGSEWQIIIQSRASKWQDNLVVMSTRPVERGALSPTEATRAFENQLAKSILKSDGQLALNKLAASTLEKLMPRIEGKGEFGEARWRLVYAPQFPSLLSFPTTTDPFSSLSFGTVVEVQLGKRIQASVVRQMRESEMGMQWTLTYKLRSGLRLVFQSAPAQRTLIEISSPKGKVPIISVSGAMKPIGSSLNPYATSYIPLSKREANKTFIPENSSRGNVGAVIPGYSEHHIYNPQYDDISPFLNMHRGEKAPGSVASAVKNHPFHGPSSRRTEMAMMFGREMFMELELLHESFPGLSDQSITEVYFANKGDLDAAIDMLNQLENKHSADFEYPPQSLPDSLDIGDISESGFADVSQPSFRMKSSNGGPGTSSRVVVVVVVSANQKDRNIASFCWLIQVHT</sequence>
<keyword evidence="3" id="KW-1133">Transmembrane helix</keyword>
<feature type="compositionally biased region" description="Basic and acidic residues" evidence="5">
    <location>
        <begin position="236"/>
        <end position="246"/>
    </location>
</feature>
<dbReference type="CDD" id="cd14371">
    <property type="entry name" value="CUE_CID7_like"/>
    <property type="match status" value="1"/>
</dbReference>
<evidence type="ECO:0000259" key="6">
    <source>
        <dbReference type="PROSITE" id="PS51140"/>
    </source>
</evidence>
<gene>
    <name evidence="7" type="primary">TIC236</name>
    <name evidence="7" type="ORF">SDJN03_01522</name>
</gene>
<protein>
    <submittedName>
        <fullName evidence="7">Translocon at the inner envelope membrane of chloroplasts 236</fullName>
    </submittedName>
</protein>
<proteinExistence type="predicted"/>
<evidence type="ECO:0000256" key="4">
    <source>
        <dbReference type="ARBA" id="ARBA00023136"/>
    </source>
</evidence>
<reference evidence="7 8" key="1">
    <citation type="journal article" date="2021" name="Hortic Res">
        <title>The domestication of Cucurbita argyrosperma as revealed by the genome of its wild relative.</title>
        <authorList>
            <person name="Barrera-Redondo J."/>
            <person name="Sanchez-de la Vega G."/>
            <person name="Aguirre-Liguori J.A."/>
            <person name="Castellanos-Morales G."/>
            <person name="Gutierrez-Guerrero Y.T."/>
            <person name="Aguirre-Dugua X."/>
            <person name="Aguirre-Planter E."/>
            <person name="Tenaillon M.I."/>
            <person name="Lira-Saade R."/>
            <person name="Eguiarte L.E."/>
        </authorList>
    </citation>
    <scope>NUCLEOTIDE SEQUENCE [LARGE SCALE GENOMIC DNA]</scope>
    <source>
        <strain evidence="7">JBR-2021</strain>
    </source>
</reference>
<keyword evidence="2" id="KW-0812">Transmembrane</keyword>
<organism evidence="7 8">
    <name type="scientific">Cucurbita argyrosperma subsp. sororia</name>
    <dbReference type="NCBI Taxonomy" id="37648"/>
    <lineage>
        <taxon>Eukaryota</taxon>
        <taxon>Viridiplantae</taxon>
        <taxon>Streptophyta</taxon>
        <taxon>Embryophyta</taxon>
        <taxon>Tracheophyta</taxon>
        <taxon>Spermatophyta</taxon>
        <taxon>Magnoliopsida</taxon>
        <taxon>eudicotyledons</taxon>
        <taxon>Gunneridae</taxon>
        <taxon>Pentapetalae</taxon>
        <taxon>rosids</taxon>
        <taxon>fabids</taxon>
        <taxon>Cucurbitales</taxon>
        <taxon>Cucurbitaceae</taxon>
        <taxon>Cucurbiteae</taxon>
        <taxon>Cucurbita</taxon>
    </lineage>
</organism>
<accession>A0AAV6PAP6</accession>
<evidence type="ECO:0000256" key="1">
    <source>
        <dbReference type="ARBA" id="ARBA00004167"/>
    </source>
</evidence>
<dbReference type="PROSITE" id="PS51140">
    <property type="entry name" value="CUE"/>
    <property type="match status" value="1"/>
</dbReference>
<dbReference type="GO" id="GO:0005886">
    <property type="term" value="C:plasma membrane"/>
    <property type="evidence" value="ECO:0007669"/>
    <property type="project" value="InterPro"/>
</dbReference>
<dbReference type="PANTHER" id="PTHR34457:SF3">
    <property type="entry name" value="PROTEIN TIC236, CHLOROPLASTIC"/>
    <property type="match status" value="1"/>
</dbReference>
<dbReference type="GO" id="GO:0043130">
    <property type="term" value="F:ubiquitin binding"/>
    <property type="evidence" value="ECO:0007669"/>
    <property type="project" value="InterPro"/>
</dbReference>
<feature type="compositionally biased region" description="Acidic residues" evidence="5">
    <location>
        <begin position="70"/>
        <end position="79"/>
    </location>
</feature>
<feature type="compositionally biased region" description="Basic and acidic residues" evidence="5">
    <location>
        <begin position="877"/>
        <end position="890"/>
    </location>
</feature>
<feature type="compositionally biased region" description="Basic and acidic residues" evidence="5">
    <location>
        <begin position="161"/>
        <end position="178"/>
    </location>
</feature>
<feature type="region of interest" description="Disordered" evidence="5">
    <location>
        <begin position="864"/>
        <end position="890"/>
    </location>
</feature>
<feature type="domain" description="CUE" evidence="6">
    <location>
        <begin position="2619"/>
        <end position="2662"/>
    </location>
</feature>
<comment type="subcellular location">
    <subcellularLocation>
        <location evidence="1">Membrane</location>
        <topology evidence="1">Single-pass membrane protein</topology>
    </subcellularLocation>
</comment>
<feature type="compositionally biased region" description="Acidic residues" evidence="5">
    <location>
        <begin position="106"/>
        <end position="124"/>
    </location>
</feature>
<feature type="compositionally biased region" description="Basic residues" evidence="5">
    <location>
        <begin position="275"/>
        <end position="287"/>
    </location>
</feature>
<evidence type="ECO:0000313" key="7">
    <source>
        <dbReference type="EMBL" id="KAG6608180.1"/>
    </source>
</evidence>
<dbReference type="Pfam" id="PF04357">
    <property type="entry name" value="TamB"/>
    <property type="match status" value="1"/>
</dbReference>
<feature type="region of interest" description="Disordered" evidence="5">
    <location>
        <begin position="26"/>
        <end position="299"/>
    </location>
</feature>
<name>A0AAV6PAP6_9ROSI</name>
<dbReference type="Pfam" id="PF02845">
    <property type="entry name" value="CUE"/>
    <property type="match status" value="1"/>
</dbReference>
<dbReference type="EMBL" id="JAGKQH010000001">
    <property type="protein sequence ID" value="KAG6608180.1"/>
    <property type="molecule type" value="Genomic_DNA"/>
</dbReference>
<keyword evidence="8" id="KW-1185">Reference proteome</keyword>
<comment type="caution">
    <text evidence="7">The sequence shown here is derived from an EMBL/GenBank/DDBJ whole genome shotgun (WGS) entry which is preliminary data.</text>
</comment>
<dbReference type="GO" id="GO:0009306">
    <property type="term" value="P:protein secretion"/>
    <property type="evidence" value="ECO:0007669"/>
    <property type="project" value="InterPro"/>
</dbReference>
<feature type="compositionally biased region" description="Basic and acidic residues" evidence="5">
    <location>
        <begin position="125"/>
        <end position="144"/>
    </location>
</feature>